<protein>
    <submittedName>
        <fullName evidence="3">Uncharacterized protein</fullName>
    </submittedName>
</protein>
<organism evidence="2 3">
    <name type="scientific">Romanomermis culicivorax</name>
    <name type="common">Nematode worm</name>
    <dbReference type="NCBI Taxonomy" id="13658"/>
    <lineage>
        <taxon>Eukaryota</taxon>
        <taxon>Metazoa</taxon>
        <taxon>Ecdysozoa</taxon>
        <taxon>Nematoda</taxon>
        <taxon>Enoplea</taxon>
        <taxon>Dorylaimia</taxon>
        <taxon>Mermithida</taxon>
        <taxon>Mermithoidea</taxon>
        <taxon>Mermithidae</taxon>
        <taxon>Romanomermis</taxon>
    </lineage>
</organism>
<keyword evidence="1" id="KW-1133">Transmembrane helix</keyword>
<evidence type="ECO:0000313" key="3">
    <source>
        <dbReference type="WBParaSite" id="nRc.2.0.1.t34968-RA"/>
    </source>
</evidence>
<dbReference type="Gene3D" id="1.10.287.70">
    <property type="match status" value="1"/>
</dbReference>
<keyword evidence="1" id="KW-0472">Membrane</keyword>
<keyword evidence="1" id="KW-0812">Transmembrane</keyword>
<evidence type="ECO:0000256" key="1">
    <source>
        <dbReference type="SAM" id="Phobius"/>
    </source>
</evidence>
<feature type="transmembrane region" description="Helical" evidence="1">
    <location>
        <begin position="28"/>
        <end position="49"/>
    </location>
</feature>
<reference evidence="3" key="1">
    <citation type="submission" date="2022-11" db="UniProtKB">
        <authorList>
            <consortium name="WormBaseParasite"/>
        </authorList>
    </citation>
    <scope>IDENTIFICATION</scope>
</reference>
<keyword evidence="2" id="KW-1185">Reference proteome</keyword>
<sequence>MSGKARYEVNYKAIYCFDIDRLWSFFKLIGPIILLIIYTLIGALIFSLAEADHEKQQRLEKNLNYTKFKNDALKELK</sequence>
<accession>A0A915KAM7</accession>
<dbReference type="AlphaFoldDB" id="A0A915KAM7"/>
<dbReference type="Proteomes" id="UP000887565">
    <property type="component" value="Unplaced"/>
</dbReference>
<dbReference type="WBParaSite" id="nRc.2.0.1.t34968-RA">
    <property type="protein sequence ID" value="nRc.2.0.1.t34968-RA"/>
    <property type="gene ID" value="nRc.2.0.1.g34968"/>
</dbReference>
<evidence type="ECO:0000313" key="2">
    <source>
        <dbReference type="Proteomes" id="UP000887565"/>
    </source>
</evidence>
<name>A0A915KAM7_ROMCU</name>
<proteinExistence type="predicted"/>